<dbReference type="SUPFAM" id="SSF55347">
    <property type="entry name" value="Glyceraldehyde-3-phosphate dehydrogenase-like, C-terminal domain"/>
    <property type="match status" value="1"/>
</dbReference>
<sequence>MIMKTLKLGLLGFGNAARAFSKILEEKKKEIMESMGFDIIVTGITTGSRGNLYNLDGIDLKKACSEIEQKGCFDSSGADYRSMTSMEFVETGEYDVIIEMTPLEIFTGQPAADHLRKAMERKKHAITANKGPIAWYYHDLKKLSEKMNVQFYYETTVMDGTPLFNLKDETLQLCKVIEVNGILNTTTNYVLEELAKGKDYEDIIAEGKKKGFVEANPAMDIEGWDAAAKVTALLNVLMDAGITPMDVDRTGIEQITMVDIREAEVQGKVIKLLCKGTLDNGKVMAAVTPTLVEQGSLLAAIEGTSSVIQITTDLMGKLTIIEHDPDLLQTGYGIFSDVLRIIRNH</sequence>
<dbReference type="Pfam" id="PF03447">
    <property type="entry name" value="NAD_binding_3"/>
    <property type="match status" value="1"/>
</dbReference>
<feature type="domain" description="Homoserine dehydrogenase catalytic" evidence="14">
    <location>
        <begin position="162"/>
        <end position="339"/>
    </location>
</feature>
<evidence type="ECO:0000259" key="14">
    <source>
        <dbReference type="Pfam" id="PF00742"/>
    </source>
</evidence>
<evidence type="ECO:0000259" key="15">
    <source>
        <dbReference type="Pfam" id="PF03447"/>
    </source>
</evidence>
<evidence type="ECO:0000256" key="11">
    <source>
        <dbReference type="ARBA" id="ARBA00048841"/>
    </source>
</evidence>
<dbReference type="Gene3D" id="3.30.360.10">
    <property type="entry name" value="Dihydrodipicolinate Reductase, domain 2"/>
    <property type="match status" value="1"/>
</dbReference>
<keyword evidence="17" id="KW-1185">Reference proteome</keyword>
<dbReference type="InterPro" id="IPR022697">
    <property type="entry name" value="HDH_short"/>
</dbReference>
<keyword evidence="8" id="KW-0560">Oxidoreductase</keyword>
<dbReference type="FunFam" id="3.30.360.10:FF:000005">
    <property type="entry name" value="Homoserine dehydrogenase"/>
    <property type="match status" value="1"/>
</dbReference>
<dbReference type="InterPro" id="IPR036291">
    <property type="entry name" value="NAD(P)-bd_dom_sf"/>
</dbReference>
<evidence type="ECO:0000256" key="1">
    <source>
        <dbReference type="ARBA" id="ARBA00005056"/>
    </source>
</evidence>
<keyword evidence="7" id="KW-0791">Threonine biosynthesis</keyword>
<dbReference type="PANTHER" id="PTHR43331">
    <property type="entry name" value="HOMOSERINE DEHYDROGENASE"/>
    <property type="match status" value="1"/>
</dbReference>
<feature type="domain" description="Aspartate/homoserine dehydrogenase NAD-binding" evidence="15">
    <location>
        <begin position="88"/>
        <end position="154"/>
    </location>
</feature>
<comment type="pathway">
    <text evidence="1">Amino-acid biosynthesis; L-threonine biosynthesis; L-threonine from L-aspartate: step 3/5.</text>
</comment>
<evidence type="ECO:0000256" key="7">
    <source>
        <dbReference type="ARBA" id="ARBA00022697"/>
    </source>
</evidence>
<dbReference type="Proteomes" id="UP000664545">
    <property type="component" value="Unassembled WGS sequence"/>
</dbReference>
<accession>A0A939D6H4</accession>
<dbReference type="Pfam" id="PF00742">
    <property type="entry name" value="Homoserine_dh"/>
    <property type="match status" value="1"/>
</dbReference>
<feature type="binding site" evidence="13">
    <location>
        <position position="130"/>
    </location>
    <ligand>
        <name>NADPH</name>
        <dbReference type="ChEBI" id="CHEBI:57783"/>
    </ligand>
</feature>
<evidence type="ECO:0000256" key="13">
    <source>
        <dbReference type="PIRSR" id="PIRSR036497-2"/>
    </source>
</evidence>
<keyword evidence="10" id="KW-0486">Methionine biosynthesis</keyword>
<keyword evidence="13" id="KW-0521">NADP</keyword>
<dbReference type="AlphaFoldDB" id="A0A939D6H4"/>
<comment type="pathway">
    <text evidence="2">Amino-acid biosynthesis; L-methionine biosynthesis via de novo pathway; L-homoserine from L-aspartate: step 3/3.</text>
</comment>
<name>A0A939D6H4_CLOAM</name>
<dbReference type="EC" id="1.1.1.3" evidence="4"/>
<evidence type="ECO:0000256" key="3">
    <source>
        <dbReference type="ARBA" id="ARBA00006753"/>
    </source>
</evidence>
<evidence type="ECO:0000256" key="9">
    <source>
        <dbReference type="ARBA" id="ARBA00023053"/>
    </source>
</evidence>
<evidence type="ECO:0000256" key="6">
    <source>
        <dbReference type="ARBA" id="ARBA00022605"/>
    </source>
</evidence>
<evidence type="ECO:0000256" key="10">
    <source>
        <dbReference type="ARBA" id="ARBA00023167"/>
    </source>
</evidence>
<evidence type="ECO:0000256" key="2">
    <source>
        <dbReference type="ARBA" id="ARBA00005062"/>
    </source>
</evidence>
<dbReference type="PANTHER" id="PTHR43331:SF1">
    <property type="entry name" value="HOMOSERINE DEHYDROGENASE"/>
    <property type="match status" value="1"/>
</dbReference>
<evidence type="ECO:0000313" key="16">
    <source>
        <dbReference type="EMBL" id="MBN7771931.1"/>
    </source>
</evidence>
<evidence type="ECO:0000256" key="8">
    <source>
        <dbReference type="ARBA" id="ARBA00023002"/>
    </source>
</evidence>
<proteinExistence type="inferred from homology"/>
<dbReference type="GO" id="GO:0004412">
    <property type="term" value="F:homoserine dehydrogenase activity"/>
    <property type="evidence" value="ECO:0007669"/>
    <property type="project" value="UniProtKB-EC"/>
</dbReference>
<evidence type="ECO:0000256" key="5">
    <source>
        <dbReference type="ARBA" id="ARBA00013376"/>
    </source>
</evidence>
<dbReference type="Gene3D" id="3.40.50.720">
    <property type="entry name" value="NAD(P)-binding Rossmann-like Domain"/>
    <property type="match status" value="1"/>
</dbReference>
<organism evidence="16 17">
    <name type="scientific">Clostridium aminobutyricum</name>
    <dbReference type="NCBI Taxonomy" id="33953"/>
    <lineage>
        <taxon>Bacteria</taxon>
        <taxon>Bacillati</taxon>
        <taxon>Bacillota</taxon>
        <taxon>Clostridia</taxon>
        <taxon>Eubacteriales</taxon>
        <taxon>Clostridiaceae</taxon>
        <taxon>Clostridium</taxon>
    </lineage>
</organism>
<protein>
    <recommendedName>
        <fullName evidence="5">Homoserine dehydrogenase</fullName>
        <ecNumber evidence="4">1.1.1.3</ecNumber>
    </recommendedName>
</protein>
<comment type="catalytic activity">
    <reaction evidence="11">
        <text>L-homoserine + NADP(+) = L-aspartate 4-semialdehyde + NADPH + H(+)</text>
        <dbReference type="Rhea" id="RHEA:15761"/>
        <dbReference type="ChEBI" id="CHEBI:15378"/>
        <dbReference type="ChEBI" id="CHEBI:57476"/>
        <dbReference type="ChEBI" id="CHEBI:57783"/>
        <dbReference type="ChEBI" id="CHEBI:58349"/>
        <dbReference type="ChEBI" id="CHEBI:537519"/>
        <dbReference type="EC" id="1.1.1.3"/>
    </reaction>
    <physiologicalReaction direction="right-to-left" evidence="11">
        <dbReference type="Rhea" id="RHEA:15763"/>
    </physiologicalReaction>
</comment>
<comment type="similarity">
    <text evidence="3">Belongs to the homoserine dehydrogenase family.</text>
</comment>
<comment type="caution">
    <text evidence="16">The sequence shown here is derived from an EMBL/GenBank/DDBJ whole genome shotgun (WGS) entry which is preliminary data.</text>
</comment>
<keyword evidence="6" id="KW-0028">Amino-acid biosynthesis</keyword>
<dbReference type="PIRSF" id="PIRSF036497">
    <property type="entry name" value="HDH_short"/>
    <property type="match status" value="1"/>
</dbReference>
<feature type="binding site" evidence="13">
    <location>
        <position position="214"/>
    </location>
    <ligand>
        <name>L-homoserine</name>
        <dbReference type="ChEBI" id="CHEBI:57476"/>
    </ligand>
</feature>
<dbReference type="GO" id="GO:0009088">
    <property type="term" value="P:threonine biosynthetic process"/>
    <property type="evidence" value="ECO:0007669"/>
    <property type="project" value="UniProtKB-KW"/>
</dbReference>
<dbReference type="SUPFAM" id="SSF51735">
    <property type="entry name" value="NAD(P)-binding Rossmann-fold domains"/>
    <property type="match status" value="1"/>
</dbReference>
<evidence type="ECO:0000313" key="17">
    <source>
        <dbReference type="Proteomes" id="UP000664545"/>
    </source>
</evidence>
<dbReference type="GO" id="GO:0009086">
    <property type="term" value="P:methionine biosynthetic process"/>
    <property type="evidence" value="ECO:0007669"/>
    <property type="project" value="UniProtKB-KW"/>
</dbReference>
<dbReference type="InterPro" id="IPR005106">
    <property type="entry name" value="Asp/hSer_DH_NAD-bd"/>
</dbReference>
<dbReference type="EMBL" id="JAFJZZ010000001">
    <property type="protein sequence ID" value="MBN7771931.1"/>
    <property type="molecule type" value="Genomic_DNA"/>
</dbReference>
<evidence type="ECO:0000256" key="12">
    <source>
        <dbReference type="PIRSR" id="PIRSR036497-1"/>
    </source>
</evidence>
<reference evidence="16" key="1">
    <citation type="submission" date="2021-02" db="EMBL/GenBank/DDBJ databases">
        <title>Abyssanaerobacter marinus gen.nov., sp., nov, anaerobic bacterium isolated from the Onnuri vent field of Indian Ocean and suggestion of Mogibacteriaceae fam. nov., and proposal of reclassification of ambiguous this family's genus member.</title>
        <authorList>
            <person name="Kim Y.J."/>
            <person name="Yang J.-A."/>
        </authorList>
    </citation>
    <scope>NUCLEOTIDE SEQUENCE</scope>
    <source>
        <strain evidence="16">DSM 2634</strain>
    </source>
</reference>
<keyword evidence="9" id="KW-0915">Sodium</keyword>
<dbReference type="GO" id="GO:0050661">
    <property type="term" value="F:NADP binding"/>
    <property type="evidence" value="ECO:0007669"/>
    <property type="project" value="InterPro"/>
</dbReference>
<dbReference type="InterPro" id="IPR001342">
    <property type="entry name" value="HDH_cat"/>
</dbReference>
<gene>
    <name evidence="16" type="ORF">JYB65_00960</name>
</gene>
<evidence type="ECO:0000256" key="4">
    <source>
        <dbReference type="ARBA" id="ARBA00013213"/>
    </source>
</evidence>
<feature type="active site" description="Proton donor" evidence="12">
    <location>
        <position position="229"/>
    </location>
</feature>